<name>A0A3M9NK12_9BACT</name>
<evidence type="ECO:0000313" key="1">
    <source>
        <dbReference type="EMBL" id="RNI38041.1"/>
    </source>
</evidence>
<comment type="caution">
    <text evidence="1">The sequence shown here is derived from an EMBL/GenBank/DDBJ whole genome shotgun (WGS) entry which is preliminary data.</text>
</comment>
<keyword evidence="2" id="KW-1185">Reference proteome</keyword>
<gene>
    <name evidence="1" type="ORF">EFY79_07395</name>
</gene>
<evidence type="ECO:0000313" key="2">
    <source>
        <dbReference type="Proteomes" id="UP000267223"/>
    </source>
</evidence>
<dbReference type="OrthoDB" id="9806464at2"/>
<dbReference type="Proteomes" id="UP000267223">
    <property type="component" value="Unassembled WGS sequence"/>
</dbReference>
<accession>A0A3M9NK12</accession>
<dbReference type="AlphaFoldDB" id="A0A3M9NK12"/>
<protein>
    <submittedName>
        <fullName evidence="1">Uncharacterized protein</fullName>
    </submittedName>
</protein>
<sequence>MPGLTIYYTFDRTDPDNFYPAYSGVPLGIPKLKKDLGQKNNQ</sequence>
<reference evidence="1 2" key="1">
    <citation type="submission" date="2018-11" db="EMBL/GenBank/DDBJ databases">
        <title>Draft genome sequence of Ferruginibacter sp. BO-59.</title>
        <authorList>
            <person name="Im W.T."/>
        </authorList>
    </citation>
    <scope>NUCLEOTIDE SEQUENCE [LARGE SCALE GENOMIC DNA]</scope>
    <source>
        <strain evidence="1 2">BO-59</strain>
    </source>
</reference>
<proteinExistence type="predicted"/>
<dbReference type="EMBL" id="RJJR01000004">
    <property type="protein sequence ID" value="RNI38041.1"/>
    <property type="molecule type" value="Genomic_DNA"/>
</dbReference>
<dbReference type="RefSeq" id="WP_123120030.1">
    <property type="nucleotide sequence ID" value="NZ_RJJR01000004.1"/>
</dbReference>
<organism evidence="1 2">
    <name type="scientific">Hanamia caeni</name>
    <dbReference type="NCBI Taxonomy" id="2294116"/>
    <lineage>
        <taxon>Bacteria</taxon>
        <taxon>Pseudomonadati</taxon>
        <taxon>Bacteroidota</taxon>
        <taxon>Chitinophagia</taxon>
        <taxon>Chitinophagales</taxon>
        <taxon>Chitinophagaceae</taxon>
        <taxon>Hanamia</taxon>
    </lineage>
</organism>